<dbReference type="AlphaFoldDB" id="A0A4Y7TNU7"/>
<keyword evidence="4" id="KW-1185">Reference proteome</keyword>
<dbReference type="Pfam" id="PF08457">
    <property type="entry name" value="Sfi1"/>
    <property type="match status" value="1"/>
</dbReference>
<evidence type="ECO:0000259" key="2">
    <source>
        <dbReference type="Pfam" id="PF08457"/>
    </source>
</evidence>
<feature type="compositionally biased region" description="Polar residues" evidence="1">
    <location>
        <begin position="147"/>
        <end position="165"/>
    </location>
</feature>
<dbReference type="EMBL" id="QPFP01000006">
    <property type="protein sequence ID" value="TEB35860.1"/>
    <property type="molecule type" value="Genomic_DNA"/>
</dbReference>
<reference evidence="3 4" key="1">
    <citation type="journal article" date="2019" name="Nat. Ecol. Evol.">
        <title>Megaphylogeny resolves global patterns of mushroom evolution.</title>
        <authorList>
            <person name="Varga T."/>
            <person name="Krizsan K."/>
            <person name="Foldi C."/>
            <person name="Dima B."/>
            <person name="Sanchez-Garcia M."/>
            <person name="Sanchez-Ramirez S."/>
            <person name="Szollosi G.J."/>
            <person name="Szarkandi J.G."/>
            <person name="Papp V."/>
            <person name="Albert L."/>
            <person name="Andreopoulos W."/>
            <person name="Angelini C."/>
            <person name="Antonin V."/>
            <person name="Barry K.W."/>
            <person name="Bougher N.L."/>
            <person name="Buchanan P."/>
            <person name="Buyck B."/>
            <person name="Bense V."/>
            <person name="Catcheside P."/>
            <person name="Chovatia M."/>
            <person name="Cooper J."/>
            <person name="Damon W."/>
            <person name="Desjardin D."/>
            <person name="Finy P."/>
            <person name="Geml J."/>
            <person name="Haridas S."/>
            <person name="Hughes K."/>
            <person name="Justo A."/>
            <person name="Karasinski D."/>
            <person name="Kautmanova I."/>
            <person name="Kiss B."/>
            <person name="Kocsube S."/>
            <person name="Kotiranta H."/>
            <person name="LaButti K.M."/>
            <person name="Lechner B.E."/>
            <person name="Liimatainen K."/>
            <person name="Lipzen A."/>
            <person name="Lukacs Z."/>
            <person name="Mihaltcheva S."/>
            <person name="Morgado L.N."/>
            <person name="Niskanen T."/>
            <person name="Noordeloos M.E."/>
            <person name="Ohm R.A."/>
            <person name="Ortiz-Santana B."/>
            <person name="Ovrebo C."/>
            <person name="Racz N."/>
            <person name="Riley R."/>
            <person name="Savchenko A."/>
            <person name="Shiryaev A."/>
            <person name="Soop K."/>
            <person name="Spirin V."/>
            <person name="Szebenyi C."/>
            <person name="Tomsovsky M."/>
            <person name="Tulloss R.E."/>
            <person name="Uehling J."/>
            <person name="Grigoriev I.V."/>
            <person name="Vagvolgyi C."/>
            <person name="Papp T."/>
            <person name="Martin F.M."/>
            <person name="Miettinen O."/>
            <person name="Hibbett D.S."/>
            <person name="Nagy L.G."/>
        </authorList>
    </citation>
    <scope>NUCLEOTIDE SEQUENCE [LARGE SCALE GENOMIC DNA]</scope>
    <source>
        <strain evidence="3 4">FP101781</strain>
    </source>
</reference>
<protein>
    <recommendedName>
        <fullName evidence="2">Sfi1 spindle body domain-containing protein</fullName>
    </recommendedName>
</protein>
<name>A0A4Y7TNU7_COPMI</name>
<sequence length="1056" mass="123437">MDRFKPLRSSPPYKPSKIPVEVSFSEVSSIEEPLADELRNLTPDDVELLDSVVQRAGPSANTFLTVFKAYSEVLTERGLDPHEVVYYSKLLKLGTMKGKNWGQKWARVKGQWEKTKTSTPVAKPIGLKLRGPVVSFEDDTATEFSTFSYQPTSKGSRITNTSLNDETPKKPSRLANPPHPRLPAAPSDFQTSTPPRCGATNPSHRQRVVSPASIRKEEMARDIIARAKERKGKGTASIDHTEAWKNIQMQHDEKNADLFREDRLVERCWQIWRQGYHWIVTTSEQIGEARDQLVAQRALEKWKAKYKSHTDLYQHINDLSNRRVLLTFLRLWQAKAVESQHKKWRIDMRNKMRIVRQNHESRLIKDIWCRWRAATQEKLVYQSYLDQLLMKTYVAWKEKQNKLFHLQAVANDFSQNGGGALVKLCWRKWKSVIQYHSAEATMRNWVDLRIMDGALTKWRQRLHTLATADAFHEQQLKRRVLKRWVRRVAQVYRLEKRADKHLAKSDGMLLYAVMRIWRAHRNGRLLEQARSNQLKELALSRWKQTIASNRGAEERADNFLLRPGSSISITAFNLWKQAYSQMKTREDLASAFHMSHLALVSIHEWRKKLRKKVKMVKAARAASQYFLMRRAWLQWIEQIEARRREEMLRLHIVNLKKRRFNAWLDKARLQRERRQAVEDMQKRISQRILHQALAIWTDRVIVLKSRELDIIQNCNMVTLVTAFQKWRTKREQHIEAQNLLESFMYLQQKDLLRRSFYRWLSAARVSHHRRVVLQEKEDEMRLRVLQGAWDKWREKALRPREDEILLQRQRNILCRVFARWHGKSKRPVAIRIDRLRVKKEFFKKWKGAMSHTHQVKEAVNLDRSFVTGRFFERWLEAYKAQKTVEAVARARHLRLPAAPVRKSAISSPSASPSNIFPRKTDFLRRQPSRKRVEDDGDDSDVSSVASGVPPSRAPSVKSATSSTYISHKSHAPSVMSSASRFAFSRPWETSPNRTLQLPSSISRARSDTRSPASVIRRQERSPSPSALSVKSADLPPVRRAWPGLQGRSRAFLQPPK</sequence>
<evidence type="ECO:0000313" key="3">
    <source>
        <dbReference type="EMBL" id="TEB35860.1"/>
    </source>
</evidence>
<accession>A0A4Y7TNU7</accession>
<feature type="compositionally biased region" description="Polar residues" evidence="1">
    <location>
        <begin position="987"/>
        <end position="1003"/>
    </location>
</feature>
<dbReference type="Proteomes" id="UP000298030">
    <property type="component" value="Unassembled WGS sequence"/>
</dbReference>
<feature type="region of interest" description="Disordered" evidence="1">
    <location>
        <begin position="147"/>
        <end position="211"/>
    </location>
</feature>
<feature type="region of interest" description="Disordered" evidence="1">
    <location>
        <begin position="898"/>
        <end position="960"/>
    </location>
</feature>
<feature type="region of interest" description="Disordered" evidence="1">
    <location>
        <begin position="986"/>
        <end position="1056"/>
    </location>
</feature>
<dbReference type="STRING" id="71717.A0A4Y7TNU7"/>
<dbReference type="InterPro" id="IPR013665">
    <property type="entry name" value="Sfi1_dom"/>
</dbReference>
<evidence type="ECO:0000256" key="1">
    <source>
        <dbReference type="SAM" id="MobiDB-lite"/>
    </source>
</evidence>
<feature type="compositionally biased region" description="Low complexity" evidence="1">
    <location>
        <begin position="941"/>
        <end position="956"/>
    </location>
</feature>
<comment type="caution">
    <text evidence="3">The sequence shown here is derived from an EMBL/GenBank/DDBJ whole genome shotgun (WGS) entry which is preliminary data.</text>
</comment>
<organism evidence="3 4">
    <name type="scientific">Coprinellus micaceus</name>
    <name type="common">Glistening ink-cap mushroom</name>
    <name type="synonym">Coprinus micaceus</name>
    <dbReference type="NCBI Taxonomy" id="71717"/>
    <lineage>
        <taxon>Eukaryota</taxon>
        <taxon>Fungi</taxon>
        <taxon>Dikarya</taxon>
        <taxon>Basidiomycota</taxon>
        <taxon>Agaricomycotina</taxon>
        <taxon>Agaricomycetes</taxon>
        <taxon>Agaricomycetidae</taxon>
        <taxon>Agaricales</taxon>
        <taxon>Agaricineae</taxon>
        <taxon>Psathyrellaceae</taxon>
        <taxon>Coprinellus</taxon>
    </lineage>
</organism>
<evidence type="ECO:0000313" key="4">
    <source>
        <dbReference type="Proteomes" id="UP000298030"/>
    </source>
</evidence>
<proteinExistence type="predicted"/>
<feature type="compositionally biased region" description="Low complexity" evidence="1">
    <location>
        <begin position="898"/>
        <end position="913"/>
    </location>
</feature>
<dbReference type="OrthoDB" id="1933281at2759"/>
<gene>
    <name evidence="3" type="ORF">FA13DRAFT_1810517</name>
</gene>
<feature type="domain" description="Sfi1 spindle body" evidence="2">
    <location>
        <begin position="351"/>
        <end position="646"/>
    </location>
</feature>